<dbReference type="InterPro" id="IPR046825">
    <property type="entry name" value="PDH_C"/>
</dbReference>
<dbReference type="EMBL" id="AP018558">
    <property type="protein sequence ID" value="BBD78090.1"/>
    <property type="molecule type" value="Genomic_DNA"/>
</dbReference>
<feature type="transmembrane region" description="Helical" evidence="10">
    <location>
        <begin position="12"/>
        <end position="31"/>
    </location>
</feature>
<accession>A0A2Z6E0I7</accession>
<evidence type="ECO:0000256" key="3">
    <source>
        <dbReference type="ARBA" id="ARBA00012068"/>
    </source>
</evidence>
<dbReference type="KEGG" id="htl:HPTL_1834"/>
<comment type="pathway">
    <text evidence="1">Amino-acid biosynthesis; L-tyrosine biosynthesis; (4-hydroxyphenyl)pyruvate from prephenate (NAD(+) route): step 1/1.</text>
</comment>
<comment type="similarity">
    <text evidence="2">Belongs to the prephenate/arogenate dehydrogenase family.</text>
</comment>
<keyword evidence="13" id="KW-1185">Reference proteome</keyword>
<reference evidence="12 13" key="1">
    <citation type="submission" date="2018-04" db="EMBL/GenBank/DDBJ databases">
        <title>Complete genome sequence of Hydrogenophilus thermoluteolus TH-1.</title>
        <authorList>
            <person name="Arai H."/>
        </authorList>
    </citation>
    <scope>NUCLEOTIDE SEQUENCE [LARGE SCALE GENOMIC DNA]</scope>
    <source>
        <strain evidence="12 13">TH-1</strain>
    </source>
</reference>
<evidence type="ECO:0000256" key="6">
    <source>
        <dbReference type="ARBA" id="ARBA00023002"/>
    </source>
</evidence>
<keyword evidence="4" id="KW-0827">Tyrosine biosynthesis</keyword>
<evidence type="ECO:0000256" key="1">
    <source>
        <dbReference type="ARBA" id="ARBA00005067"/>
    </source>
</evidence>
<evidence type="ECO:0000256" key="9">
    <source>
        <dbReference type="ARBA" id="ARBA00049260"/>
    </source>
</evidence>
<keyword evidence="10" id="KW-1133">Transmembrane helix</keyword>
<dbReference type="PROSITE" id="PS51176">
    <property type="entry name" value="PDH_ADH"/>
    <property type="match status" value="1"/>
</dbReference>
<dbReference type="InterPro" id="IPR008927">
    <property type="entry name" value="6-PGluconate_DH-like_C_sf"/>
</dbReference>
<dbReference type="AlphaFoldDB" id="A0A2Z6E0I7"/>
<dbReference type="InterPro" id="IPR046826">
    <property type="entry name" value="PDH_N"/>
</dbReference>
<name>A0A2Z6E0I7_HYDTE</name>
<proteinExistence type="inferred from homology"/>
<keyword evidence="6" id="KW-0560">Oxidoreductase</keyword>
<comment type="catalytic activity">
    <reaction evidence="9">
        <text>prephenate + NAD(+) = 3-(4-hydroxyphenyl)pyruvate + CO2 + NADH</text>
        <dbReference type="Rhea" id="RHEA:13869"/>
        <dbReference type="ChEBI" id="CHEBI:16526"/>
        <dbReference type="ChEBI" id="CHEBI:29934"/>
        <dbReference type="ChEBI" id="CHEBI:36242"/>
        <dbReference type="ChEBI" id="CHEBI:57540"/>
        <dbReference type="ChEBI" id="CHEBI:57945"/>
        <dbReference type="EC" id="1.3.1.12"/>
    </reaction>
</comment>
<evidence type="ECO:0000256" key="2">
    <source>
        <dbReference type="ARBA" id="ARBA00007964"/>
    </source>
</evidence>
<keyword evidence="7" id="KW-0520">NAD</keyword>
<dbReference type="PANTHER" id="PTHR21363">
    <property type="entry name" value="PREPHENATE DEHYDROGENASE"/>
    <property type="match status" value="1"/>
</dbReference>
<dbReference type="InterPro" id="IPR036291">
    <property type="entry name" value="NAD(P)-bd_dom_sf"/>
</dbReference>
<keyword evidence="10" id="KW-0812">Transmembrane</keyword>
<organism evidence="12 13">
    <name type="scientific">Hydrogenophilus thermoluteolus</name>
    <name type="common">Pseudomonas hydrogenothermophila</name>
    <dbReference type="NCBI Taxonomy" id="297"/>
    <lineage>
        <taxon>Bacteria</taxon>
        <taxon>Pseudomonadati</taxon>
        <taxon>Pseudomonadota</taxon>
        <taxon>Hydrogenophilia</taxon>
        <taxon>Hydrogenophilales</taxon>
        <taxon>Hydrogenophilaceae</taxon>
        <taxon>Hydrogenophilus</taxon>
    </lineage>
</organism>
<dbReference type="GO" id="GO:0070403">
    <property type="term" value="F:NAD+ binding"/>
    <property type="evidence" value="ECO:0007669"/>
    <property type="project" value="InterPro"/>
</dbReference>
<evidence type="ECO:0000256" key="7">
    <source>
        <dbReference type="ARBA" id="ARBA00023027"/>
    </source>
</evidence>
<dbReference type="GO" id="GO:0008977">
    <property type="term" value="F:prephenate dehydrogenase (NAD+) activity"/>
    <property type="evidence" value="ECO:0007669"/>
    <property type="project" value="UniProtKB-EC"/>
</dbReference>
<dbReference type="RefSeq" id="WP_197713669.1">
    <property type="nucleotide sequence ID" value="NZ_AP018558.1"/>
</dbReference>
<dbReference type="PANTHER" id="PTHR21363:SF0">
    <property type="entry name" value="PREPHENATE DEHYDROGENASE [NADP(+)]"/>
    <property type="match status" value="1"/>
</dbReference>
<protein>
    <recommendedName>
        <fullName evidence="3">prephenate dehydrogenase</fullName>
        <ecNumber evidence="3">1.3.1.12</ecNumber>
    </recommendedName>
</protein>
<dbReference type="SUPFAM" id="SSF48179">
    <property type="entry name" value="6-phosphogluconate dehydrogenase C-terminal domain-like"/>
    <property type="match status" value="1"/>
</dbReference>
<dbReference type="Gene3D" id="3.40.50.720">
    <property type="entry name" value="NAD(P)-binding Rossmann-like Domain"/>
    <property type="match status" value="1"/>
</dbReference>
<dbReference type="FunFam" id="1.10.3660.10:FF:000003">
    <property type="entry name" value="Prephenate dehydrogenase"/>
    <property type="match status" value="1"/>
</dbReference>
<evidence type="ECO:0000313" key="13">
    <source>
        <dbReference type="Proteomes" id="UP000262004"/>
    </source>
</evidence>
<dbReference type="Pfam" id="PF02153">
    <property type="entry name" value="PDH_N"/>
    <property type="match status" value="1"/>
</dbReference>
<dbReference type="InterPro" id="IPR003099">
    <property type="entry name" value="Prephen_DH"/>
</dbReference>
<dbReference type="Gene3D" id="1.10.3660.10">
    <property type="entry name" value="6-phosphogluconate dehydrogenase C-terminal like domain"/>
    <property type="match status" value="1"/>
</dbReference>
<evidence type="ECO:0000259" key="11">
    <source>
        <dbReference type="PROSITE" id="PS51176"/>
    </source>
</evidence>
<evidence type="ECO:0000256" key="4">
    <source>
        <dbReference type="ARBA" id="ARBA00022498"/>
    </source>
</evidence>
<dbReference type="EC" id="1.3.1.12" evidence="3"/>
<dbReference type="Pfam" id="PF20463">
    <property type="entry name" value="PDH_C"/>
    <property type="match status" value="1"/>
</dbReference>
<dbReference type="InterPro" id="IPR050812">
    <property type="entry name" value="Preph/Arog_dehydrog"/>
</dbReference>
<sequence length="305" mass="32729">MSNPESRATASLKRLVVVGVGLIGGSFALALKRAGLVAEVVGLGRREATLERAQRLGVIDWGTTEPKAAVAGADLVFLAMPVGQTRTIVQTIAPHLAPETIVTDAGSTKQNVVEAFYLDLPDHLARAVPGHPIAGKEQSGPDAADAALFVDRKVVLTPLPENDLEAVARVTALWAACGAEVRTMTPQEHDRVFAAVSHLPHVLSYALVHELAGRANAETLFDYAAGGFRDFTRIAGSHPEMWRDICLANRQTILAELDEYLSELAWIRALLMSGNGDGLYRLFAAASEARNRWAVARERATEGPE</sequence>
<dbReference type="GO" id="GO:0004665">
    <property type="term" value="F:prephenate dehydrogenase (NADP+) activity"/>
    <property type="evidence" value="ECO:0007669"/>
    <property type="project" value="InterPro"/>
</dbReference>
<keyword evidence="5" id="KW-0028">Amino-acid biosynthesis</keyword>
<dbReference type="FunFam" id="3.40.50.720:FF:000208">
    <property type="entry name" value="Prephenate dehydrogenase"/>
    <property type="match status" value="1"/>
</dbReference>
<dbReference type="GO" id="GO:0006571">
    <property type="term" value="P:tyrosine biosynthetic process"/>
    <property type="evidence" value="ECO:0007669"/>
    <property type="project" value="UniProtKB-KW"/>
</dbReference>
<evidence type="ECO:0000256" key="10">
    <source>
        <dbReference type="SAM" id="Phobius"/>
    </source>
</evidence>
<gene>
    <name evidence="12" type="ORF">HPTL_1834</name>
</gene>
<evidence type="ECO:0000256" key="8">
    <source>
        <dbReference type="ARBA" id="ARBA00023141"/>
    </source>
</evidence>
<keyword evidence="10" id="KW-0472">Membrane</keyword>
<evidence type="ECO:0000313" key="12">
    <source>
        <dbReference type="EMBL" id="BBD78090.1"/>
    </source>
</evidence>
<evidence type="ECO:0000256" key="5">
    <source>
        <dbReference type="ARBA" id="ARBA00022605"/>
    </source>
</evidence>
<dbReference type="SUPFAM" id="SSF51735">
    <property type="entry name" value="NAD(P)-binding Rossmann-fold domains"/>
    <property type="match status" value="1"/>
</dbReference>
<keyword evidence="8" id="KW-0057">Aromatic amino acid biosynthesis</keyword>
<dbReference type="Proteomes" id="UP000262004">
    <property type="component" value="Chromosome"/>
</dbReference>
<feature type="domain" description="Prephenate/arogenate dehydrogenase" evidence="11">
    <location>
        <begin position="13"/>
        <end position="301"/>
    </location>
</feature>